<sequence>MFFKKKVNPVSKQFRYAEAQASHCAHASSASPASRVFLRSKIQNEETRRRNRVTDIDRGVSVPTGNGQGTSLVEHITTREEFQVAIAN</sequence>
<proteinExistence type="predicted"/>
<accession>A0A4C1WVL9</accession>
<keyword evidence="2" id="KW-1185">Reference proteome</keyword>
<protein>
    <submittedName>
        <fullName evidence="1">Uncharacterized protein</fullName>
    </submittedName>
</protein>
<organism evidence="1 2">
    <name type="scientific">Eumeta variegata</name>
    <name type="common">Bagworm moth</name>
    <name type="synonym">Eumeta japonica</name>
    <dbReference type="NCBI Taxonomy" id="151549"/>
    <lineage>
        <taxon>Eukaryota</taxon>
        <taxon>Metazoa</taxon>
        <taxon>Ecdysozoa</taxon>
        <taxon>Arthropoda</taxon>
        <taxon>Hexapoda</taxon>
        <taxon>Insecta</taxon>
        <taxon>Pterygota</taxon>
        <taxon>Neoptera</taxon>
        <taxon>Endopterygota</taxon>
        <taxon>Lepidoptera</taxon>
        <taxon>Glossata</taxon>
        <taxon>Ditrysia</taxon>
        <taxon>Tineoidea</taxon>
        <taxon>Psychidae</taxon>
        <taxon>Oiketicinae</taxon>
        <taxon>Eumeta</taxon>
    </lineage>
</organism>
<dbReference type="EMBL" id="BGZK01000667">
    <property type="protein sequence ID" value="GBP55381.1"/>
    <property type="molecule type" value="Genomic_DNA"/>
</dbReference>
<comment type="caution">
    <text evidence="1">The sequence shown here is derived from an EMBL/GenBank/DDBJ whole genome shotgun (WGS) entry which is preliminary data.</text>
</comment>
<dbReference type="Proteomes" id="UP000299102">
    <property type="component" value="Unassembled WGS sequence"/>
</dbReference>
<evidence type="ECO:0000313" key="1">
    <source>
        <dbReference type="EMBL" id="GBP55381.1"/>
    </source>
</evidence>
<reference evidence="1 2" key="1">
    <citation type="journal article" date="2019" name="Commun. Biol.">
        <title>The bagworm genome reveals a unique fibroin gene that provides high tensile strength.</title>
        <authorList>
            <person name="Kono N."/>
            <person name="Nakamura H."/>
            <person name="Ohtoshi R."/>
            <person name="Tomita M."/>
            <person name="Numata K."/>
            <person name="Arakawa K."/>
        </authorList>
    </citation>
    <scope>NUCLEOTIDE SEQUENCE [LARGE SCALE GENOMIC DNA]</scope>
</reference>
<evidence type="ECO:0000313" key="2">
    <source>
        <dbReference type="Proteomes" id="UP000299102"/>
    </source>
</evidence>
<dbReference type="AlphaFoldDB" id="A0A4C1WVL9"/>
<name>A0A4C1WVL9_EUMVA</name>
<gene>
    <name evidence="1" type="ORF">EVAR_45703_1</name>
</gene>